<reference evidence="1" key="1">
    <citation type="journal article" date="2020" name="mSystems">
        <title>Genome- and Community-Level Interaction Insights into Carbon Utilization and Element Cycling Functions of Hydrothermarchaeota in Hydrothermal Sediment.</title>
        <authorList>
            <person name="Zhou Z."/>
            <person name="Liu Y."/>
            <person name="Xu W."/>
            <person name="Pan J."/>
            <person name="Luo Z.H."/>
            <person name="Li M."/>
        </authorList>
    </citation>
    <scope>NUCLEOTIDE SEQUENCE [LARGE SCALE GENOMIC DNA]</scope>
    <source>
        <strain evidence="1">SpSt-1</strain>
    </source>
</reference>
<dbReference type="EMBL" id="DRUB01000103">
    <property type="protein sequence ID" value="HHR96262.1"/>
    <property type="molecule type" value="Genomic_DNA"/>
</dbReference>
<organism evidence="1">
    <name type="scientific">Ignisphaera aggregans</name>
    <dbReference type="NCBI Taxonomy" id="334771"/>
    <lineage>
        <taxon>Archaea</taxon>
        <taxon>Thermoproteota</taxon>
        <taxon>Thermoprotei</taxon>
        <taxon>Desulfurococcales</taxon>
        <taxon>Desulfurococcaceae</taxon>
        <taxon>Ignisphaera</taxon>
    </lineage>
</organism>
<proteinExistence type="predicted"/>
<gene>
    <name evidence="1" type="ORF">ENL47_05510</name>
</gene>
<comment type="caution">
    <text evidence="1">The sequence shown here is derived from an EMBL/GenBank/DDBJ whole genome shotgun (WGS) entry which is preliminary data.</text>
</comment>
<sequence>MPRASTRRTGVRKAISLLDLPLYRDYIFAFFSEAAIKLCTGKDLDELNQQTLNDIIVGVGNCIGEEIEKLRTRNIDPCNEVPVPTTKNDPRNKMNLCHAHKVLVDFSMGVKHESFVLPSAFSLEFTEFTRSFMGSGKLKREVFVVDEEVLALAVLGSYLTYSYAIGGEYGYIYIDVVPYILALERVRKMNSIAGRLIYTIQKNEGSINTILLGIATAARLSIKEFIKDVVKSDCHVIANFLRMTRTGTKVMVKGFDSIDVIQLVKIIGRGGIAGALYGMLARYPKPNFTSLRRFIEMISINLIKFQSFRKPQYIYEILRYLTSDELNREGAQWYVKKDGKGLGWSDIVNRFSNLSRLVS</sequence>
<name>A0A7C5UVX0_9CREN</name>
<evidence type="ECO:0000313" key="1">
    <source>
        <dbReference type="EMBL" id="HHR96262.1"/>
    </source>
</evidence>
<dbReference type="AlphaFoldDB" id="A0A7C5UVX0"/>
<accession>A0A7C5UVX0</accession>
<protein>
    <submittedName>
        <fullName evidence="1">Uncharacterized protein</fullName>
    </submittedName>
</protein>